<evidence type="ECO:0000313" key="7">
    <source>
        <dbReference type="EMBL" id="MBP2387379.1"/>
    </source>
</evidence>
<feature type="compositionally biased region" description="Basic and acidic residues" evidence="4">
    <location>
        <begin position="1578"/>
        <end position="1588"/>
    </location>
</feature>
<feature type="region of interest" description="Disordered" evidence="4">
    <location>
        <begin position="2357"/>
        <end position="2404"/>
    </location>
</feature>
<evidence type="ECO:0000259" key="6">
    <source>
        <dbReference type="Pfam" id="PF17210"/>
    </source>
</evidence>
<feature type="compositionally biased region" description="Acidic residues" evidence="4">
    <location>
        <begin position="2357"/>
        <end position="2371"/>
    </location>
</feature>
<dbReference type="InterPro" id="IPR033764">
    <property type="entry name" value="Sdr_B"/>
</dbReference>
<feature type="transmembrane region" description="Helical" evidence="5">
    <location>
        <begin position="2405"/>
        <end position="2430"/>
    </location>
</feature>
<keyword evidence="3" id="KW-0732">Signal</keyword>
<feature type="region of interest" description="Disordered" evidence="4">
    <location>
        <begin position="2061"/>
        <end position="2088"/>
    </location>
</feature>
<dbReference type="EMBL" id="JAGIOF010000001">
    <property type="protein sequence ID" value="MBP2387379.1"/>
    <property type="molecule type" value="Genomic_DNA"/>
</dbReference>
<feature type="domain" description="SD-repeat containing protein B" evidence="6">
    <location>
        <begin position="1984"/>
        <end position="2100"/>
    </location>
</feature>
<feature type="region of interest" description="Disordered" evidence="4">
    <location>
        <begin position="1016"/>
        <end position="1035"/>
    </location>
</feature>
<feature type="region of interest" description="Disordered" evidence="4">
    <location>
        <begin position="1936"/>
        <end position="1956"/>
    </location>
</feature>
<evidence type="ECO:0000256" key="5">
    <source>
        <dbReference type="SAM" id="Phobius"/>
    </source>
</evidence>
<feature type="region of interest" description="Disordered" evidence="4">
    <location>
        <begin position="2316"/>
        <end position="2343"/>
    </location>
</feature>
<dbReference type="PANTHER" id="PTHR23303">
    <property type="entry name" value="CARBOXYPEPTIDASE REGULATORY REGION-CONTAINING"/>
    <property type="match status" value="1"/>
</dbReference>
<evidence type="ECO:0000256" key="3">
    <source>
        <dbReference type="ARBA" id="ARBA00022729"/>
    </source>
</evidence>
<keyword evidence="8" id="KW-1185">Reference proteome</keyword>
<dbReference type="PANTHER" id="PTHR23303:SF15">
    <property type="entry name" value="COLOSSIN-A"/>
    <property type="match status" value="1"/>
</dbReference>
<feature type="compositionally biased region" description="Basic and acidic residues" evidence="4">
    <location>
        <begin position="2392"/>
        <end position="2402"/>
    </location>
</feature>
<feature type="region of interest" description="Disordered" evidence="4">
    <location>
        <begin position="1821"/>
        <end position="1847"/>
    </location>
</feature>
<comment type="subcellular location">
    <subcellularLocation>
        <location evidence="1">Secreted</location>
    </subcellularLocation>
</comment>
<feature type="compositionally biased region" description="Gly residues" evidence="4">
    <location>
        <begin position="2372"/>
        <end position="2386"/>
    </location>
</feature>
<dbReference type="Proteomes" id="UP001296993">
    <property type="component" value="Unassembled WGS sequence"/>
</dbReference>
<feature type="compositionally biased region" description="Polar residues" evidence="4">
    <location>
        <begin position="1697"/>
        <end position="1709"/>
    </location>
</feature>
<evidence type="ECO:0000256" key="1">
    <source>
        <dbReference type="ARBA" id="ARBA00004613"/>
    </source>
</evidence>
<feature type="compositionally biased region" description="Polar residues" evidence="4">
    <location>
        <begin position="2076"/>
        <end position="2086"/>
    </location>
</feature>
<comment type="caution">
    <text evidence="7">The sequence shown here is derived from an EMBL/GenBank/DDBJ whole genome shotgun (WGS) entry which is preliminary data.</text>
</comment>
<feature type="region of interest" description="Disordered" evidence="4">
    <location>
        <begin position="2139"/>
        <end position="2159"/>
    </location>
</feature>
<feature type="region of interest" description="Disordered" evidence="4">
    <location>
        <begin position="114"/>
        <end position="140"/>
    </location>
</feature>
<dbReference type="InterPro" id="IPR013783">
    <property type="entry name" value="Ig-like_fold"/>
</dbReference>
<feature type="domain" description="SD-repeat containing protein B" evidence="6">
    <location>
        <begin position="2106"/>
        <end position="2230"/>
    </location>
</feature>
<proteinExistence type="predicted"/>
<feature type="domain" description="SD-repeat containing protein B" evidence="6">
    <location>
        <begin position="1730"/>
        <end position="1852"/>
    </location>
</feature>
<accession>A0ABS4XFY2</accession>
<dbReference type="NCBIfam" id="TIGR01451">
    <property type="entry name" value="B_ant_repeat"/>
    <property type="match status" value="1"/>
</dbReference>
<evidence type="ECO:0000256" key="2">
    <source>
        <dbReference type="ARBA" id="ARBA00022525"/>
    </source>
</evidence>
<keyword evidence="5" id="KW-1133">Transmembrane helix</keyword>
<protein>
    <submittedName>
        <fullName evidence="7">Repeat protein (TIGR01451 family)</fullName>
    </submittedName>
</protein>
<feature type="region of interest" description="Disordered" evidence="4">
    <location>
        <begin position="1554"/>
        <end position="1588"/>
    </location>
</feature>
<gene>
    <name evidence="7" type="ORF">JOF47_002890</name>
</gene>
<feature type="domain" description="SD-repeat containing protein B" evidence="6">
    <location>
        <begin position="2236"/>
        <end position="2352"/>
    </location>
</feature>
<dbReference type="InterPro" id="IPR047589">
    <property type="entry name" value="DUF11_rpt"/>
</dbReference>
<reference evidence="7 8" key="1">
    <citation type="submission" date="2021-03" db="EMBL/GenBank/DDBJ databases">
        <title>Sequencing the genomes of 1000 actinobacteria strains.</title>
        <authorList>
            <person name="Klenk H.-P."/>
        </authorList>
    </citation>
    <scope>NUCLEOTIDE SEQUENCE [LARGE SCALE GENOMIC DNA]</scope>
    <source>
        <strain evidence="7 8">DSM 15797</strain>
    </source>
</reference>
<feature type="domain" description="SD-repeat containing protein B" evidence="6">
    <location>
        <begin position="1605"/>
        <end position="1724"/>
    </location>
</feature>
<keyword evidence="5" id="KW-0812">Transmembrane</keyword>
<dbReference type="Gene3D" id="2.60.40.10">
    <property type="entry name" value="Immunoglobulins"/>
    <property type="match status" value="7"/>
</dbReference>
<feature type="region of interest" description="Disordered" evidence="4">
    <location>
        <begin position="2193"/>
        <end position="2225"/>
    </location>
</feature>
<evidence type="ECO:0000256" key="4">
    <source>
        <dbReference type="SAM" id="MobiDB-lite"/>
    </source>
</evidence>
<dbReference type="InterPro" id="IPR051417">
    <property type="entry name" value="SDr/BOS_complex"/>
</dbReference>
<dbReference type="Pfam" id="PF17210">
    <property type="entry name" value="SdrD_B"/>
    <property type="match status" value="7"/>
</dbReference>
<name>A0ABS4XFY2_9MICC</name>
<organism evidence="7 8">
    <name type="scientific">Paeniglutamicibacter kerguelensis</name>
    <dbReference type="NCBI Taxonomy" id="254788"/>
    <lineage>
        <taxon>Bacteria</taxon>
        <taxon>Bacillati</taxon>
        <taxon>Actinomycetota</taxon>
        <taxon>Actinomycetes</taxon>
        <taxon>Micrococcales</taxon>
        <taxon>Micrococcaceae</taxon>
        <taxon>Paeniglutamicibacter</taxon>
    </lineage>
</organism>
<keyword evidence="5" id="KW-0472">Membrane</keyword>
<dbReference type="SUPFAM" id="SSF117074">
    <property type="entry name" value="Hypothetical protein PA1324"/>
    <property type="match status" value="7"/>
</dbReference>
<evidence type="ECO:0000313" key="8">
    <source>
        <dbReference type="Proteomes" id="UP001296993"/>
    </source>
</evidence>
<feature type="region of interest" description="Disordered" evidence="4">
    <location>
        <begin position="1682"/>
        <end position="1712"/>
    </location>
</feature>
<keyword evidence="2" id="KW-0964">Secreted</keyword>
<feature type="compositionally biased region" description="Polar residues" evidence="4">
    <location>
        <begin position="1558"/>
        <end position="1577"/>
    </location>
</feature>
<sequence>MGMTLRKELIGPATLAPGGEVTYKFHVGCASITDSCVGAVLTDVLPAPLVMSDKNIEYFGFKAKTVEKISPNGTELELKFQESDDDTGGKVGLNAGTDYTVTIVAKLPANTPADLDKTELTNSATIKSDQGEASDDSEPVELNIPVLPGASISKDWAEPKLLQNSGTDNTLTLGGIKNTSKVGATSLTILEPSGGTDPFASVAFTGFGNIAFPEGADILNVTYFVGSGDVNGILATPGSPNAPPAFPAGLDLSTITGFKFVFSSSKSTAEKGGIVANGTVGSVKLNTELRDGAAPGTVNNEVSITAETLKGNSKNPFTDDASFEIEKIDYKVTAHKKFAPKTVVAEDPTKPGLAQNHSTVSIGATNDSNKPLGTLTIKEPSNGTAPFGAGIDFNKFVSSPWPAGALTGGITVGSTRYELKNTAGMIEFPADLLAKVATDGIKSFEVSFEGTFAPQQGIELKFDVIGTSAGSHTNEITAGGASPEGTVADPKTVDDTLVVEAPKEKFNGSKSFFPDRVEGLVGDTTSATLNTSVHTDSNVDVRNIVQTDIFGSNMMLDWKPTHIKVTETQGADSVLVEYMDALGAWQTLPGLEGTLPGDSKGVRITYTLLNGAFVDNKNVSTVVDFELENGPVVNTKTWANVLVNPDREEHEGTVTVDTGIQLKTGKSWTSDRIVQKPSDLNPTSALKLWAENTSTYAVDSLKLTDPTGGTKPFDYVDITGMSAKLSLLGAESQEMEPLARLVLHMEDGSKRAPLVGGDALNPGLVAGIEWNKVVGFDFYLETTAGKMVPRYARFDLTVDTKLRTHLRGSAPAMLIDDALASLTPAYVIPNNASSSIVRGADTVSKDAPATLNVVTENSVTIEPELTKSFYPAGPTTFFPANGVPTPIEVTLGLTTGENADMVYLEDTDPTFWNAFDFVSWTALDSGPEAAKLNYEFLTGAAFETVAGKVQVTGGTWSSVTDERVKIDSLTDAHSSIPMTGIQGFRIRVTAEDFSELDRANHELKFTVLPRYTLRTGEPNSIDGKSANPGETGKSTVENTATAKVERLGQNHVVPPASKDYEFLPGAPGAGIEKTNDAAGGQISAGRDIKYTITVKNSGTEAILQPKITDLLPTDAKGPLLVLDEDWTSQFGYTFSPKFTGAPVGSKMPTNRDGVTAALNGTNEVAFSFPAGAKLYPGESIVIELPATVRPGAPAKGDLNNKATVNGGNSTGVADDSELKLIEGQAYASRKLVREVPSPGQTTPTGVHNALTGVKNDPTCHEFAGGFYRYPCVVETKPGGTAEWKLSVTNTGNVPSQHLEILDVFPFVGDTGVTSTQAGKPRESKWSPTLLDIALPDVPMGATREIHYLTGDPAKCKPTGTTPSDPWAGCDDKDIWTTERPANPRLIHGLKLVIDFPKDSAGLQPGDSIELSFKTQSDTELPVGSGDLAAAWNSFGYAANALVDGKVDYRSQEPIKTGITFKPVAAAKVSVGDYVWVDTNKDGRQDASEPKIKDVVLKLVGSDGKTPVTDVYGNEVLPVMTDGNGKYIFEHLPVLKNGESYTVIIDQVASKKPLAPYSPTKSGQGNSEGDSSSWTASTDNKDADLTQDGTHDPTLDFGFIEAKVFVGDYVWVDSNRDGRQDVGEKGIEGVVLELRDPEGTVIGTTTTDADGKYLFENLPVLRDGETYTVTIDKDASAAALKPYVPTKPGAGDREGDSSEWTVSTDPNSDVLTKDGGEDLTLDFGFVEKSVSVGDFVWIDTDLDGRQDPGEPGIPGVVLDLYGPDGKLIGSTTTDKDGKYTFDHLPVLTGNQKYTVKIDKDKAENVKALKAYVPTVSGTGDRIGDSSTWEASTDPIANPLTENDQRDPTLDFGFVPGKVSVGDYVWVDSNGDGRQDNGEPGIPGVVVDLYGPDGKRIGSTTTDKDGKYNFADLPVLKDGESYTVKIDAEKSKDALWTYVPTTPGQGGRDKDSSTGEASTDNKAIDLTMAGAHDPTLDFGFVEAKVSVGDYVWVDSNRDGRQGGGEPGIPGVVLDLYGPDGKFIASTTTDKDGKYDFSDLPVLKDGQSYSVKINQKKSAEALKPYVPTESGAGDREGDSSNWSAKSQCLTKDGDRDPTLDFGFVLPMVSVGDYVWVDTDGDGRQEQGEPGIPGVVLELTGPDGKPVTDINGKPVGPATTDKDGKYSFGNLPVLKDGQSYTVTINQEKSADALWPYVPTQSGQGDREGDSSKWTAKSEGLTKNGDRDPTLDFGFVPGKVSVGDRVWVDSNDNGIQDKGEPGIKDVVLDLYGPDGKKIGSTTTDKNGNYVFTDLPVLKDGQSYVVKIDRKKSKKALAPYLPTVETDGNREKDSSTWEAPSEGLTRDGESDLTLDFGFVLEEDDPELPATNDGEEGNNGEGTGSESGNGDGSANGSDSDEKPVKKPNGDKLAATGFAVLGVLAGGLLLILGGVALVRRRTRSNEG</sequence>
<feature type="domain" description="SD-repeat containing protein B" evidence="6">
    <location>
        <begin position="1469"/>
        <end position="1598"/>
    </location>
</feature>
<feature type="domain" description="SD-repeat containing protein B" evidence="6">
    <location>
        <begin position="1858"/>
        <end position="1978"/>
    </location>
</feature>